<keyword evidence="10" id="KW-1185">Reference proteome</keyword>
<dbReference type="InterPro" id="IPR050930">
    <property type="entry name" value="MFS_Vesicular_Transporter"/>
</dbReference>
<gene>
    <name evidence="9" type="ORF">N7456_005936</name>
</gene>
<feature type="transmembrane region" description="Helical" evidence="7">
    <location>
        <begin position="198"/>
        <end position="221"/>
    </location>
</feature>
<dbReference type="OrthoDB" id="5086884at2759"/>
<dbReference type="InterPro" id="IPR011701">
    <property type="entry name" value="MFS"/>
</dbReference>
<sequence>MTSWILAEQAAIGVLIRVPLAHFADKYESKRSWFLWGLGLSFASNFATAFGTSVPVLFISRSVLALSSSIMWVVGISTVANVVSVENTGKAYAAVSVAVSSGSSCGPMVAGILLDATGYWTTWASTFVLLAIDMTSRLLMVERKSPEKTDATDDSQTKQDPVSETSPLLATETEQVRDEVANEVEPNFYLCVFKKKNFVAGVFCAFMFGLMTATFAATVPLHTRHAFHWGGSQSGLVLGLLQAPRLVMSPFVGWLKDRVGTRAPSVFGFILMAPFIWVLGVPGNETFSTIVGDSGPSIYIFTTACIGVTRSFLNGLGPIEATMAVNELQTEYPGKFGPNGGKSRALAISGVATILGSCVGPIIGGALNEKFGYYVMNCALAGSCILCAIVAQYCFTSRLGVKK</sequence>
<evidence type="ECO:0000256" key="3">
    <source>
        <dbReference type="ARBA" id="ARBA00022692"/>
    </source>
</evidence>
<reference evidence="9" key="1">
    <citation type="submission" date="2022-11" db="EMBL/GenBank/DDBJ databases">
        <authorList>
            <person name="Petersen C."/>
        </authorList>
    </citation>
    <scope>NUCLEOTIDE SEQUENCE</scope>
    <source>
        <strain evidence="9">IBT 30069</strain>
    </source>
</reference>
<comment type="caution">
    <text evidence="9">The sequence shown here is derived from an EMBL/GenBank/DDBJ whole genome shotgun (WGS) entry which is preliminary data.</text>
</comment>
<feature type="compositionally biased region" description="Basic and acidic residues" evidence="6">
    <location>
        <begin position="145"/>
        <end position="157"/>
    </location>
</feature>
<dbReference type="Proteomes" id="UP001149165">
    <property type="component" value="Unassembled WGS sequence"/>
</dbReference>
<keyword evidence="4 7" id="KW-1133">Transmembrane helix</keyword>
<dbReference type="EMBL" id="JAPQKH010000003">
    <property type="protein sequence ID" value="KAJ5109261.1"/>
    <property type="molecule type" value="Genomic_DNA"/>
</dbReference>
<feature type="domain" description="Major facilitator superfamily (MFS) profile" evidence="8">
    <location>
        <begin position="1"/>
        <end position="399"/>
    </location>
</feature>
<protein>
    <recommendedName>
        <fullName evidence="8">Major facilitator superfamily (MFS) profile domain-containing protein</fullName>
    </recommendedName>
</protein>
<proteinExistence type="predicted"/>
<evidence type="ECO:0000256" key="5">
    <source>
        <dbReference type="ARBA" id="ARBA00023136"/>
    </source>
</evidence>
<dbReference type="AlphaFoldDB" id="A0A9W9KKQ3"/>
<feature type="transmembrane region" description="Helical" evidence="7">
    <location>
        <begin position="259"/>
        <end position="277"/>
    </location>
</feature>
<evidence type="ECO:0000256" key="2">
    <source>
        <dbReference type="ARBA" id="ARBA00022448"/>
    </source>
</evidence>
<feature type="transmembrane region" description="Helical" evidence="7">
    <location>
        <begin position="120"/>
        <end position="140"/>
    </location>
</feature>
<feature type="compositionally biased region" description="Polar residues" evidence="6">
    <location>
        <begin position="158"/>
        <end position="167"/>
    </location>
</feature>
<evidence type="ECO:0000256" key="1">
    <source>
        <dbReference type="ARBA" id="ARBA00004141"/>
    </source>
</evidence>
<keyword evidence="3 7" id="KW-0812">Transmembrane</keyword>
<dbReference type="GO" id="GO:0016020">
    <property type="term" value="C:membrane"/>
    <property type="evidence" value="ECO:0007669"/>
    <property type="project" value="UniProtKB-SubCell"/>
</dbReference>
<accession>A0A9W9KKQ3</accession>
<dbReference type="GO" id="GO:0022857">
    <property type="term" value="F:transmembrane transporter activity"/>
    <property type="evidence" value="ECO:0007669"/>
    <property type="project" value="InterPro"/>
</dbReference>
<keyword evidence="5 7" id="KW-0472">Membrane</keyword>
<feature type="transmembrane region" description="Helical" evidence="7">
    <location>
        <begin position="345"/>
        <end position="367"/>
    </location>
</feature>
<dbReference type="Gene3D" id="1.20.1250.20">
    <property type="entry name" value="MFS general substrate transporter like domains"/>
    <property type="match status" value="2"/>
</dbReference>
<feature type="transmembrane region" description="Helical" evidence="7">
    <location>
        <begin position="373"/>
        <end position="395"/>
    </location>
</feature>
<dbReference type="InterPro" id="IPR036259">
    <property type="entry name" value="MFS_trans_sf"/>
</dbReference>
<dbReference type="PROSITE" id="PS50850">
    <property type="entry name" value="MFS"/>
    <property type="match status" value="1"/>
</dbReference>
<dbReference type="Pfam" id="PF07690">
    <property type="entry name" value="MFS_1"/>
    <property type="match status" value="1"/>
</dbReference>
<organism evidence="9 10">
    <name type="scientific">Penicillium angulare</name>
    <dbReference type="NCBI Taxonomy" id="116970"/>
    <lineage>
        <taxon>Eukaryota</taxon>
        <taxon>Fungi</taxon>
        <taxon>Dikarya</taxon>
        <taxon>Ascomycota</taxon>
        <taxon>Pezizomycotina</taxon>
        <taxon>Eurotiomycetes</taxon>
        <taxon>Eurotiomycetidae</taxon>
        <taxon>Eurotiales</taxon>
        <taxon>Aspergillaceae</taxon>
        <taxon>Penicillium</taxon>
    </lineage>
</organism>
<comment type="subcellular location">
    <subcellularLocation>
        <location evidence="1">Membrane</location>
        <topology evidence="1">Multi-pass membrane protein</topology>
    </subcellularLocation>
</comment>
<feature type="transmembrane region" description="Helical" evidence="7">
    <location>
        <begin position="64"/>
        <end position="84"/>
    </location>
</feature>
<evidence type="ECO:0000256" key="4">
    <source>
        <dbReference type="ARBA" id="ARBA00022989"/>
    </source>
</evidence>
<evidence type="ECO:0000313" key="10">
    <source>
        <dbReference type="Proteomes" id="UP001149165"/>
    </source>
</evidence>
<feature type="transmembrane region" description="Helical" evidence="7">
    <location>
        <begin position="33"/>
        <end position="58"/>
    </location>
</feature>
<feature type="region of interest" description="Disordered" evidence="6">
    <location>
        <begin position="145"/>
        <end position="167"/>
    </location>
</feature>
<name>A0A9W9KKQ3_9EURO</name>
<evidence type="ECO:0000313" key="9">
    <source>
        <dbReference type="EMBL" id="KAJ5109261.1"/>
    </source>
</evidence>
<evidence type="ECO:0000256" key="6">
    <source>
        <dbReference type="SAM" id="MobiDB-lite"/>
    </source>
</evidence>
<reference evidence="9" key="2">
    <citation type="journal article" date="2023" name="IMA Fungus">
        <title>Comparative genomic study of the Penicillium genus elucidates a diverse pangenome and 15 lateral gene transfer events.</title>
        <authorList>
            <person name="Petersen C."/>
            <person name="Sorensen T."/>
            <person name="Nielsen M.R."/>
            <person name="Sondergaard T.E."/>
            <person name="Sorensen J.L."/>
            <person name="Fitzpatrick D.A."/>
            <person name="Frisvad J.C."/>
            <person name="Nielsen K.L."/>
        </authorList>
    </citation>
    <scope>NUCLEOTIDE SEQUENCE</scope>
    <source>
        <strain evidence="9">IBT 30069</strain>
    </source>
</reference>
<evidence type="ECO:0000256" key="7">
    <source>
        <dbReference type="SAM" id="Phobius"/>
    </source>
</evidence>
<evidence type="ECO:0000259" key="8">
    <source>
        <dbReference type="PROSITE" id="PS50850"/>
    </source>
</evidence>
<dbReference type="InterPro" id="IPR020846">
    <property type="entry name" value="MFS_dom"/>
</dbReference>
<dbReference type="SUPFAM" id="SSF103473">
    <property type="entry name" value="MFS general substrate transporter"/>
    <property type="match status" value="1"/>
</dbReference>
<keyword evidence="2" id="KW-0813">Transport</keyword>
<dbReference type="PANTHER" id="PTHR23506">
    <property type="entry name" value="GH10249P"/>
    <property type="match status" value="1"/>
</dbReference>
<feature type="transmembrane region" description="Helical" evidence="7">
    <location>
        <begin position="91"/>
        <end position="114"/>
    </location>
</feature>
<dbReference type="PANTHER" id="PTHR23506:SF35">
    <property type="entry name" value="MAJOR FACILITATOR SUPERFAMILY (MFS) PROFILE DOMAIN-CONTAINING PROTEIN-RELATED"/>
    <property type="match status" value="1"/>
</dbReference>